<accession>A0AAV5SZI4</accession>
<evidence type="ECO:0000256" key="1">
    <source>
        <dbReference type="SAM" id="MobiDB-lite"/>
    </source>
</evidence>
<feature type="compositionally biased region" description="Low complexity" evidence="1">
    <location>
        <begin position="150"/>
        <end position="168"/>
    </location>
</feature>
<gene>
    <name evidence="2" type="ORF">PENTCL1PPCAC_7879</name>
</gene>
<dbReference type="EMBL" id="BTSX01000002">
    <property type="protein sequence ID" value="GMS85704.1"/>
    <property type="molecule type" value="Genomic_DNA"/>
</dbReference>
<sequence>PLSSHPSPLILGPFSHHLLRSLTQLNQRERLPAWSDVSLRVRVELPYWFDDRSAVPEILLVSRRSTRSTLQMSAFWNMDNQHQGSGMHNCIMMHNERSCGASAGLSHSPRYSFSLADFGNSQNSSKDSILAFNQISVIGTSPCSSSSFLSKMDGSSSSSSSSVSSPTSDAAGPVKFFIGTHPKC</sequence>
<protein>
    <submittedName>
        <fullName evidence="2">Uncharacterized protein</fullName>
    </submittedName>
</protein>
<organism evidence="2 3">
    <name type="scientific">Pristionchus entomophagus</name>
    <dbReference type="NCBI Taxonomy" id="358040"/>
    <lineage>
        <taxon>Eukaryota</taxon>
        <taxon>Metazoa</taxon>
        <taxon>Ecdysozoa</taxon>
        <taxon>Nematoda</taxon>
        <taxon>Chromadorea</taxon>
        <taxon>Rhabditida</taxon>
        <taxon>Rhabditina</taxon>
        <taxon>Diplogasteromorpha</taxon>
        <taxon>Diplogasteroidea</taxon>
        <taxon>Neodiplogasteridae</taxon>
        <taxon>Pristionchus</taxon>
    </lineage>
</organism>
<evidence type="ECO:0000313" key="2">
    <source>
        <dbReference type="EMBL" id="GMS85704.1"/>
    </source>
</evidence>
<name>A0AAV5SZI4_9BILA</name>
<comment type="caution">
    <text evidence="2">The sequence shown here is derived from an EMBL/GenBank/DDBJ whole genome shotgun (WGS) entry which is preliminary data.</text>
</comment>
<evidence type="ECO:0000313" key="3">
    <source>
        <dbReference type="Proteomes" id="UP001432027"/>
    </source>
</evidence>
<proteinExistence type="predicted"/>
<feature type="region of interest" description="Disordered" evidence="1">
    <location>
        <begin position="150"/>
        <end position="184"/>
    </location>
</feature>
<dbReference type="AlphaFoldDB" id="A0AAV5SZI4"/>
<feature type="non-terminal residue" evidence="2">
    <location>
        <position position="1"/>
    </location>
</feature>
<reference evidence="2" key="1">
    <citation type="submission" date="2023-10" db="EMBL/GenBank/DDBJ databases">
        <title>Genome assembly of Pristionchus species.</title>
        <authorList>
            <person name="Yoshida K."/>
            <person name="Sommer R.J."/>
        </authorList>
    </citation>
    <scope>NUCLEOTIDE SEQUENCE</scope>
    <source>
        <strain evidence="2">RS0144</strain>
    </source>
</reference>
<keyword evidence="3" id="KW-1185">Reference proteome</keyword>
<dbReference type="Proteomes" id="UP001432027">
    <property type="component" value="Unassembled WGS sequence"/>
</dbReference>